<keyword evidence="2" id="KW-1185">Reference proteome</keyword>
<dbReference type="EMBL" id="CP049075">
    <property type="protein sequence ID" value="QLI05581.1"/>
    <property type="molecule type" value="Genomic_DNA"/>
</dbReference>
<sequence length="60" mass="6724">MARGVWVACFVGVAVGAKKQNKKPRSRRADLTRGVRDCVCSIFVACVVKKREQKTKTTRE</sequence>
<evidence type="ECO:0000313" key="2">
    <source>
        <dbReference type="Proteomes" id="UP000509414"/>
    </source>
</evidence>
<protein>
    <submittedName>
        <fullName evidence="1">Uncharacterized protein</fullName>
    </submittedName>
</protein>
<proteinExistence type="predicted"/>
<dbReference type="Proteomes" id="UP000509414">
    <property type="component" value="Chromosome"/>
</dbReference>
<name>A0A7H9CIU3_9BACT</name>
<gene>
    <name evidence="1" type="ORF">CINF_1087</name>
</gene>
<reference evidence="1 2" key="1">
    <citation type="submission" date="2020-02" db="EMBL/GenBank/DDBJ databases">
        <title>Complete genome sequence of the novel Campylobacter species Candidatus Campylobacter infans.</title>
        <authorList>
            <person name="Duim B."/>
            <person name="Zomer A."/>
            <person name="van der Graaf L."/>
            <person name="Wagenaar J."/>
        </authorList>
    </citation>
    <scope>NUCLEOTIDE SEQUENCE [LARGE SCALE GENOMIC DNA]</scope>
    <source>
        <strain evidence="1 2">19S00001</strain>
    </source>
</reference>
<dbReference type="RefSeq" id="WP_205195793.1">
    <property type="nucleotide sequence ID" value="NZ_CP049075.1"/>
</dbReference>
<evidence type="ECO:0000313" key="1">
    <source>
        <dbReference type="EMBL" id="QLI05581.1"/>
    </source>
</evidence>
<organism evidence="1 2">
    <name type="scientific">Candidatus Campylobacter infans</name>
    <dbReference type="NCBI Taxonomy" id="2561898"/>
    <lineage>
        <taxon>Bacteria</taxon>
        <taxon>Pseudomonadati</taxon>
        <taxon>Campylobacterota</taxon>
        <taxon>Epsilonproteobacteria</taxon>
        <taxon>Campylobacterales</taxon>
        <taxon>Campylobacteraceae</taxon>
        <taxon>Campylobacter</taxon>
    </lineage>
</organism>
<accession>A0A7H9CIU3</accession>
<dbReference type="AlphaFoldDB" id="A0A7H9CIU3"/>
<dbReference type="KEGG" id="cinf:CINF_1087"/>